<gene>
    <name evidence="2" type="ORF">DYB30_011569</name>
</gene>
<evidence type="ECO:0000313" key="2">
    <source>
        <dbReference type="EMBL" id="RHY44129.1"/>
    </source>
</evidence>
<keyword evidence="1" id="KW-0812">Transmembrane</keyword>
<evidence type="ECO:0008006" key="4">
    <source>
        <dbReference type="Google" id="ProtNLM"/>
    </source>
</evidence>
<name>A0A397CCT6_APHAT</name>
<feature type="transmembrane region" description="Helical" evidence="1">
    <location>
        <begin position="113"/>
        <end position="136"/>
    </location>
</feature>
<accession>A0A397CCT6</accession>
<sequence length="164" mass="18319">GYFGSAYSFVVVTFVYFVVSLYYVLKATNVEWIFHWHVHDAIVHLPSFLFLRLTAQLMAVNAPFQIAFSIWMVMLGVFRGSARPHEGALWNVLAILVVGVPMGWMLASTYEYGIVGIWLGVSLGYVLCAIFGLYWLATVDWVAMASEASARLIVSPSTDDKDLP</sequence>
<organism evidence="2 3">
    <name type="scientific">Aphanomyces astaci</name>
    <name type="common">Crayfish plague agent</name>
    <dbReference type="NCBI Taxonomy" id="112090"/>
    <lineage>
        <taxon>Eukaryota</taxon>
        <taxon>Sar</taxon>
        <taxon>Stramenopiles</taxon>
        <taxon>Oomycota</taxon>
        <taxon>Saprolegniomycetes</taxon>
        <taxon>Saprolegniales</taxon>
        <taxon>Verrucalvaceae</taxon>
        <taxon>Aphanomyces</taxon>
    </lineage>
</organism>
<feature type="non-terminal residue" evidence="2">
    <location>
        <position position="1"/>
    </location>
</feature>
<protein>
    <recommendedName>
        <fullName evidence="4">Polysaccharide biosynthesis protein C-terminal domain-containing protein</fullName>
    </recommendedName>
</protein>
<evidence type="ECO:0000256" key="1">
    <source>
        <dbReference type="SAM" id="Phobius"/>
    </source>
</evidence>
<dbReference type="Proteomes" id="UP000266643">
    <property type="component" value="Unassembled WGS sequence"/>
</dbReference>
<dbReference type="AlphaFoldDB" id="A0A397CCT6"/>
<comment type="caution">
    <text evidence="2">The sequence shown here is derived from an EMBL/GenBank/DDBJ whole genome shotgun (WGS) entry which is preliminary data.</text>
</comment>
<keyword evidence="1" id="KW-0472">Membrane</keyword>
<reference evidence="2 3" key="1">
    <citation type="submission" date="2018-08" db="EMBL/GenBank/DDBJ databases">
        <title>Aphanomyces genome sequencing and annotation.</title>
        <authorList>
            <person name="Minardi D."/>
            <person name="Oidtmann B."/>
            <person name="Van Der Giezen M."/>
            <person name="Studholme D.J."/>
        </authorList>
    </citation>
    <scope>NUCLEOTIDE SEQUENCE [LARGE SCALE GENOMIC DNA]</scope>
    <source>
        <strain evidence="2 3">D2</strain>
    </source>
</reference>
<keyword evidence="1" id="KW-1133">Transmembrane helix</keyword>
<dbReference type="EMBL" id="QUTD01008989">
    <property type="protein sequence ID" value="RHY44129.1"/>
    <property type="molecule type" value="Genomic_DNA"/>
</dbReference>
<dbReference type="VEuPathDB" id="FungiDB:H257_14535"/>
<feature type="transmembrane region" description="Helical" evidence="1">
    <location>
        <begin position="57"/>
        <end position="77"/>
    </location>
</feature>
<feature type="transmembrane region" description="Helical" evidence="1">
    <location>
        <begin position="6"/>
        <end position="25"/>
    </location>
</feature>
<evidence type="ECO:0000313" key="3">
    <source>
        <dbReference type="Proteomes" id="UP000266643"/>
    </source>
</evidence>
<feature type="transmembrane region" description="Helical" evidence="1">
    <location>
        <begin position="89"/>
        <end position="107"/>
    </location>
</feature>
<proteinExistence type="predicted"/>